<name>A0A5J4R682_9ZZZZ</name>
<accession>A0A5J4R682</accession>
<dbReference type="AlphaFoldDB" id="A0A5J4R682"/>
<dbReference type="Gene3D" id="3.40.960.10">
    <property type="entry name" value="VSR Endonuclease"/>
    <property type="match status" value="1"/>
</dbReference>
<gene>
    <name evidence="1" type="ORF">EZS27_021984</name>
</gene>
<sequence>MAFELNGLYWHNEYWKKDKNYHLNKTEKCENKGIKLIHIFEDEWYGKKEIVKSNIKNLLSCNERIIHEIECDIQELNHKESKHFLNKNHIEGDVESEHRFGLIIGNKIVSVIVFGNKTEDNSYELLRHCNKLNTSVIGNNSKLLNHFIETVKPKEITVNVDRRWGSGEQYGQLGFKFIENTEVNHYYVQGVKRKKPSTFESEIEHEFMLNKGIYRIYDCGNKLYKLSL</sequence>
<evidence type="ECO:0000313" key="1">
    <source>
        <dbReference type="EMBL" id="KAA6329188.1"/>
    </source>
</evidence>
<protein>
    <submittedName>
        <fullName evidence="1">Uncharacterized protein</fullName>
    </submittedName>
</protein>
<comment type="caution">
    <text evidence="1">The sequence shown here is derived from an EMBL/GenBank/DDBJ whole genome shotgun (WGS) entry which is preliminary data.</text>
</comment>
<reference evidence="1" key="1">
    <citation type="submission" date="2019-03" db="EMBL/GenBank/DDBJ databases">
        <title>Single cell metagenomics reveals metabolic interactions within the superorganism composed of flagellate Streblomastix strix and complex community of Bacteroidetes bacteria on its surface.</title>
        <authorList>
            <person name="Treitli S.C."/>
            <person name="Kolisko M."/>
            <person name="Husnik F."/>
            <person name="Keeling P."/>
            <person name="Hampl V."/>
        </authorList>
    </citation>
    <scope>NUCLEOTIDE SEQUENCE</scope>
    <source>
        <strain evidence="1">STM</strain>
    </source>
</reference>
<dbReference type="EMBL" id="SNRY01001688">
    <property type="protein sequence ID" value="KAA6329188.1"/>
    <property type="molecule type" value="Genomic_DNA"/>
</dbReference>
<organism evidence="1">
    <name type="scientific">termite gut metagenome</name>
    <dbReference type="NCBI Taxonomy" id="433724"/>
    <lineage>
        <taxon>unclassified sequences</taxon>
        <taxon>metagenomes</taxon>
        <taxon>organismal metagenomes</taxon>
    </lineage>
</organism>
<proteinExistence type="predicted"/>